<gene>
    <name evidence="1" type="ORF">HPB48_023159</name>
</gene>
<reference evidence="1 2" key="1">
    <citation type="journal article" date="2020" name="Cell">
        <title>Large-Scale Comparative Analyses of Tick Genomes Elucidate Their Genetic Diversity and Vector Capacities.</title>
        <authorList>
            <consortium name="Tick Genome and Microbiome Consortium (TIGMIC)"/>
            <person name="Jia N."/>
            <person name="Wang J."/>
            <person name="Shi W."/>
            <person name="Du L."/>
            <person name="Sun Y."/>
            <person name="Zhan W."/>
            <person name="Jiang J.F."/>
            <person name="Wang Q."/>
            <person name="Zhang B."/>
            <person name="Ji P."/>
            <person name="Bell-Sakyi L."/>
            <person name="Cui X.M."/>
            <person name="Yuan T.T."/>
            <person name="Jiang B.G."/>
            <person name="Yang W.F."/>
            <person name="Lam T.T."/>
            <person name="Chang Q.C."/>
            <person name="Ding S.J."/>
            <person name="Wang X.J."/>
            <person name="Zhu J.G."/>
            <person name="Ruan X.D."/>
            <person name="Zhao L."/>
            <person name="Wei J.T."/>
            <person name="Ye R.Z."/>
            <person name="Que T.C."/>
            <person name="Du C.H."/>
            <person name="Zhou Y.H."/>
            <person name="Cheng J.X."/>
            <person name="Dai P.F."/>
            <person name="Guo W.B."/>
            <person name="Han X.H."/>
            <person name="Huang E.J."/>
            <person name="Li L.F."/>
            <person name="Wei W."/>
            <person name="Gao Y.C."/>
            <person name="Liu J.Z."/>
            <person name="Shao H.Z."/>
            <person name="Wang X."/>
            <person name="Wang C.C."/>
            <person name="Yang T.C."/>
            <person name="Huo Q.B."/>
            <person name="Li W."/>
            <person name="Chen H.Y."/>
            <person name="Chen S.E."/>
            <person name="Zhou L.G."/>
            <person name="Ni X.B."/>
            <person name="Tian J.H."/>
            <person name="Sheng Y."/>
            <person name="Liu T."/>
            <person name="Pan Y.S."/>
            <person name="Xia L.Y."/>
            <person name="Li J."/>
            <person name="Zhao F."/>
            <person name="Cao W.C."/>
        </authorList>
    </citation>
    <scope>NUCLEOTIDE SEQUENCE [LARGE SCALE GENOMIC DNA]</scope>
    <source>
        <strain evidence="1">HaeL-2018</strain>
    </source>
</reference>
<accession>A0A9J6GQF3</accession>
<dbReference type="EMBL" id="JABSTR010000008">
    <property type="protein sequence ID" value="KAH9377538.1"/>
    <property type="molecule type" value="Genomic_DNA"/>
</dbReference>
<evidence type="ECO:0000313" key="1">
    <source>
        <dbReference type="EMBL" id="KAH9377538.1"/>
    </source>
</evidence>
<evidence type="ECO:0000313" key="2">
    <source>
        <dbReference type="Proteomes" id="UP000821853"/>
    </source>
</evidence>
<protein>
    <submittedName>
        <fullName evidence="1">Uncharacterized protein</fullName>
    </submittedName>
</protein>
<comment type="caution">
    <text evidence="1">The sequence shown here is derived from an EMBL/GenBank/DDBJ whole genome shotgun (WGS) entry which is preliminary data.</text>
</comment>
<keyword evidence="2" id="KW-1185">Reference proteome</keyword>
<proteinExistence type="predicted"/>
<organism evidence="1 2">
    <name type="scientific">Haemaphysalis longicornis</name>
    <name type="common">Bush tick</name>
    <dbReference type="NCBI Taxonomy" id="44386"/>
    <lineage>
        <taxon>Eukaryota</taxon>
        <taxon>Metazoa</taxon>
        <taxon>Ecdysozoa</taxon>
        <taxon>Arthropoda</taxon>
        <taxon>Chelicerata</taxon>
        <taxon>Arachnida</taxon>
        <taxon>Acari</taxon>
        <taxon>Parasitiformes</taxon>
        <taxon>Ixodida</taxon>
        <taxon>Ixodoidea</taxon>
        <taxon>Ixodidae</taxon>
        <taxon>Haemaphysalinae</taxon>
        <taxon>Haemaphysalis</taxon>
    </lineage>
</organism>
<dbReference type="Proteomes" id="UP000821853">
    <property type="component" value="Unassembled WGS sequence"/>
</dbReference>
<dbReference type="AlphaFoldDB" id="A0A9J6GQF3"/>
<name>A0A9J6GQF3_HAELO</name>
<sequence length="125" mass="13590">MYLVTKTFNSPEAVGSRKDMLVTDQSAPAEIGTLTIVQASHPWPAVRNGEPGLRKFGPQAPARAGLQGDRISLPTKNGKVSVVRFAFRHPHNLLVFAGVKLFLYLGQCKDGSFRVMQLLELGNSA</sequence>
<dbReference type="VEuPathDB" id="VectorBase:HLOH_046148"/>